<keyword evidence="1" id="KW-0472">Membrane</keyword>
<proteinExistence type="predicted"/>
<organism evidence="3">
    <name type="scientific">Gordonia sp. MP11Mi</name>
    <dbReference type="NCBI Taxonomy" id="3022769"/>
    <lineage>
        <taxon>Bacteria</taxon>
        <taxon>Bacillati</taxon>
        <taxon>Actinomycetota</taxon>
        <taxon>Actinomycetes</taxon>
        <taxon>Mycobacteriales</taxon>
        <taxon>Gordoniaceae</taxon>
        <taxon>Gordonia</taxon>
    </lineage>
</organism>
<feature type="transmembrane region" description="Helical" evidence="1">
    <location>
        <begin position="72"/>
        <end position="91"/>
    </location>
</feature>
<dbReference type="Pfam" id="PF04326">
    <property type="entry name" value="SLFN_AlbA_2"/>
    <property type="match status" value="1"/>
</dbReference>
<dbReference type="PANTHER" id="PTHR12155">
    <property type="entry name" value="SCHLAFEN"/>
    <property type="match status" value="1"/>
</dbReference>
<keyword evidence="1" id="KW-0812">Transmembrane</keyword>
<feature type="transmembrane region" description="Helical" evidence="1">
    <location>
        <begin position="6"/>
        <end position="33"/>
    </location>
</feature>
<evidence type="ECO:0000313" key="3">
    <source>
        <dbReference type="EMBL" id="WOC12738.1"/>
    </source>
</evidence>
<dbReference type="EMBL" id="CP128986">
    <property type="protein sequence ID" value="WOC12738.1"/>
    <property type="molecule type" value="Genomic_DNA"/>
</dbReference>
<reference evidence="3" key="1">
    <citation type="submission" date="2023-06" db="EMBL/GenBank/DDBJ databases">
        <title>Gordonia sp. nov. and Pseudochrobactrum sp. nov., two species isolated from the burying beetle Nicrophorus vespilloides.</title>
        <authorList>
            <person name="Poehlein A."/>
            <person name="Guzman J."/>
            <person name="Daniel R."/>
            <person name="Vilcinskas A."/>
        </authorList>
    </citation>
    <scope>NUCLEOTIDE SEQUENCE</scope>
    <source>
        <strain evidence="3">MP11Mi</strain>
    </source>
</reference>
<dbReference type="RefSeq" id="WP_420041951.1">
    <property type="nucleotide sequence ID" value="NZ_CP128986.1"/>
</dbReference>
<evidence type="ECO:0000256" key="1">
    <source>
        <dbReference type="SAM" id="Phobius"/>
    </source>
</evidence>
<dbReference type="AlphaFoldDB" id="A0AA97CXM1"/>
<evidence type="ECO:0000259" key="2">
    <source>
        <dbReference type="Pfam" id="PF04326"/>
    </source>
</evidence>
<gene>
    <name evidence="3" type="ORF">MP11Mi_18290</name>
</gene>
<sequence length="286" mass="30812">MSRETTPLWMVSVALVIVLVVAWLLGAIARWLLRGRANLRASVSVVLAILGSAVGLLVEWAIWPTAHLRTPWTVLFGLAGSVAAVFVYGLAAAHFQRPDIAPVDELLVAGESDRLEFKSSARVNMRTGDKDARMEQVIAKTVSAFLNGDGGTLLIGVDDDGVPLGLDADYATLRVPDADRYELWLRDLLVTSVGQNAAAQVAIAVEDVTRDGVLRPVCRLRAVASPRPVYLRPGKSADREFWVRTGNSTRRLSVDEAAEYVMLRWPLGLGSSLAAQAKAAVRFGGG</sequence>
<name>A0AA97CXM1_9ACTN</name>
<dbReference type="InterPro" id="IPR038461">
    <property type="entry name" value="Schlafen_AlbA_2_dom_sf"/>
</dbReference>
<protein>
    <recommendedName>
        <fullName evidence="2">Schlafen AlbA-2 domain-containing protein</fullName>
    </recommendedName>
</protein>
<dbReference type="PANTHER" id="PTHR12155:SF41">
    <property type="entry name" value="SCHLAFEN ALBA-2 DOMAIN-CONTAINING PROTEIN"/>
    <property type="match status" value="1"/>
</dbReference>
<accession>A0AA97CXM1</accession>
<feature type="domain" description="Schlafen AlbA-2" evidence="2">
    <location>
        <begin position="111"/>
        <end position="252"/>
    </location>
</feature>
<dbReference type="Gene3D" id="3.30.950.30">
    <property type="entry name" value="Schlafen, AAA domain"/>
    <property type="match status" value="1"/>
</dbReference>
<feature type="transmembrane region" description="Helical" evidence="1">
    <location>
        <begin position="45"/>
        <end position="66"/>
    </location>
</feature>
<keyword evidence="1" id="KW-1133">Transmembrane helix</keyword>
<dbReference type="InterPro" id="IPR007421">
    <property type="entry name" value="Schlafen_AlbA_2_dom"/>
</dbReference>
<dbReference type="InterPro" id="IPR029684">
    <property type="entry name" value="Schlafen"/>
</dbReference>